<evidence type="ECO:0000256" key="5">
    <source>
        <dbReference type="ARBA" id="ARBA00022989"/>
    </source>
</evidence>
<evidence type="ECO:0000313" key="10">
    <source>
        <dbReference type="Proteomes" id="UP001305521"/>
    </source>
</evidence>
<dbReference type="EMBL" id="CP137852">
    <property type="protein sequence ID" value="WPB85888.1"/>
    <property type="molecule type" value="Genomic_DNA"/>
</dbReference>
<dbReference type="Proteomes" id="UP001305521">
    <property type="component" value="Chromosome"/>
</dbReference>
<protein>
    <submittedName>
        <fullName evidence="9">TMEM43 family protein</fullName>
    </submittedName>
</protein>
<evidence type="ECO:0000256" key="3">
    <source>
        <dbReference type="ARBA" id="ARBA00022692"/>
    </source>
</evidence>
<dbReference type="Pfam" id="PF07787">
    <property type="entry name" value="TMEM43"/>
    <property type="match status" value="1"/>
</dbReference>
<dbReference type="PANTHER" id="PTHR13416">
    <property type="match status" value="1"/>
</dbReference>
<evidence type="ECO:0000256" key="8">
    <source>
        <dbReference type="SAM" id="Phobius"/>
    </source>
</evidence>
<evidence type="ECO:0000256" key="6">
    <source>
        <dbReference type="ARBA" id="ARBA00023136"/>
    </source>
</evidence>
<evidence type="ECO:0000313" key="9">
    <source>
        <dbReference type="EMBL" id="WPB85888.1"/>
    </source>
</evidence>
<reference evidence="9 10" key="1">
    <citation type="submission" date="2023-11" db="EMBL/GenBank/DDBJ databases">
        <title>Arctic aerobic anoxygenic photoheterotroph Sediminicoccus rosea KRV36 adapts its photosynthesis to long days of polar summer.</title>
        <authorList>
            <person name="Tomasch J."/>
            <person name="Kopejtka K."/>
            <person name="Bily T."/>
            <person name="Gardiner A.T."/>
            <person name="Gardian Z."/>
            <person name="Shivaramu S."/>
            <person name="Koblizek M."/>
            <person name="Engelhardt F."/>
            <person name="Kaftan D."/>
        </authorList>
    </citation>
    <scope>NUCLEOTIDE SEQUENCE [LARGE SCALE GENOMIC DNA]</scope>
    <source>
        <strain evidence="9 10">R-30</strain>
    </source>
</reference>
<keyword evidence="6 8" id="KW-0472">Membrane</keyword>
<evidence type="ECO:0000256" key="1">
    <source>
        <dbReference type="ARBA" id="ARBA00004127"/>
    </source>
</evidence>
<keyword evidence="3 8" id="KW-0812">Transmembrane</keyword>
<feature type="transmembrane region" description="Helical" evidence="8">
    <location>
        <begin position="363"/>
        <end position="383"/>
    </location>
</feature>
<gene>
    <name evidence="9" type="ORF">R9Z33_03205</name>
</gene>
<evidence type="ECO:0000256" key="7">
    <source>
        <dbReference type="SAM" id="MobiDB-lite"/>
    </source>
</evidence>
<feature type="transmembrane region" description="Helical" evidence="8">
    <location>
        <begin position="42"/>
        <end position="62"/>
    </location>
</feature>
<sequence length="403" mass="43512">MSGDSGSHDPGGSYQDSFSDSSGGSSFTEVTHQSWFQRLGNALVGILFGLILLPVAGFLLFWNEGRAIQTARSLDEGAGVIRTVSPDRPDPAHEGMLVHVVGPTRVARTPRDPDLQVVPPEGTLRLTRTVEMYQWQEQTSSETRTRLGGGQETVTTYSYRRVWAEGRFDSANFRQPDGHQNPQARYATRSFNAERVMLGGFQISDTQLNGVPTETPLSIPGGNADGGRYIGQDPGNPRVGDLRITWRVANPGALSVIGAQMGDGFGPYATRAGDALFMIQPGRVPAAVMFQQAHDENRLFTWLMRLAGLVLMFLGFLVIFNPFRVLADVVPFIGSIVGFGTALLAAVLALVIAPTIMAIGWLFYRPLVGIAILAAGIALAYGLTRLRRRRPAIASTTGQGNPA</sequence>
<evidence type="ECO:0000256" key="4">
    <source>
        <dbReference type="ARBA" id="ARBA00022824"/>
    </source>
</evidence>
<evidence type="ECO:0000256" key="2">
    <source>
        <dbReference type="ARBA" id="ARBA00004586"/>
    </source>
</evidence>
<proteinExistence type="predicted"/>
<feature type="transmembrane region" description="Helical" evidence="8">
    <location>
        <begin position="332"/>
        <end position="357"/>
    </location>
</feature>
<keyword evidence="5 8" id="KW-1133">Transmembrane helix</keyword>
<accession>A0ABZ0PJI0</accession>
<feature type="region of interest" description="Disordered" evidence="7">
    <location>
        <begin position="1"/>
        <end position="25"/>
    </location>
</feature>
<dbReference type="PANTHER" id="PTHR13416:SF2">
    <property type="entry name" value="TRANSMEMBRANE PROTEIN 43"/>
    <property type="match status" value="1"/>
</dbReference>
<dbReference type="RefSeq" id="WP_318649866.1">
    <property type="nucleotide sequence ID" value="NZ_CP137852.1"/>
</dbReference>
<keyword evidence="10" id="KW-1185">Reference proteome</keyword>
<feature type="transmembrane region" description="Helical" evidence="8">
    <location>
        <begin position="299"/>
        <end position="320"/>
    </location>
</feature>
<keyword evidence="4" id="KW-0256">Endoplasmic reticulum</keyword>
<name>A0ABZ0PJI0_9PROT</name>
<organism evidence="9 10">
    <name type="scientific">Sediminicoccus rosea</name>
    <dbReference type="NCBI Taxonomy" id="1225128"/>
    <lineage>
        <taxon>Bacteria</taxon>
        <taxon>Pseudomonadati</taxon>
        <taxon>Pseudomonadota</taxon>
        <taxon>Alphaproteobacteria</taxon>
        <taxon>Acetobacterales</taxon>
        <taxon>Roseomonadaceae</taxon>
        <taxon>Sediminicoccus</taxon>
    </lineage>
</organism>
<comment type="subcellular location">
    <subcellularLocation>
        <location evidence="1">Endomembrane system</location>
        <topology evidence="1">Multi-pass membrane protein</topology>
    </subcellularLocation>
    <subcellularLocation>
        <location evidence="2">Endoplasmic reticulum membrane</location>
    </subcellularLocation>
</comment>
<dbReference type="InterPro" id="IPR012430">
    <property type="entry name" value="TMEM43_fam"/>
</dbReference>